<feature type="domain" description="HTH marR-type" evidence="4">
    <location>
        <begin position="3"/>
        <end position="142"/>
    </location>
</feature>
<dbReference type="GO" id="GO:0006950">
    <property type="term" value="P:response to stress"/>
    <property type="evidence" value="ECO:0007669"/>
    <property type="project" value="TreeGrafter"/>
</dbReference>
<sequence length="154" mass="16499">MAEQRHLAALDRVLELVVLLNKDMTESLAKEGLTPSRTTLLWLLRSTGPSTQRALADGLGVSARTVTGLVDGLEATGFVTRRPHPTDRRALLVSFTERGAAVVAAMEQEQAGFADLLFGGMSEDRFECLHAGLGEIVDRLRAAGLTTTPGEEPS</sequence>
<evidence type="ECO:0000259" key="4">
    <source>
        <dbReference type="PROSITE" id="PS50995"/>
    </source>
</evidence>
<dbReference type="RefSeq" id="WP_203698307.1">
    <property type="nucleotide sequence ID" value="NZ_BAAALC010000019.1"/>
</dbReference>
<dbReference type="SMART" id="SM00347">
    <property type="entry name" value="HTH_MARR"/>
    <property type="match status" value="1"/>
</dbReference>
<gene>
    <name evidence="5" type="ORF">Cco03nite_70940</name>
</gene>
<evidence type="ECO:0000256" key="1">
    <source>
        <dbReference type="ARBA" id="ARBA00023015"/>
    </source>
</evidence>
<dbReference type="InterPro" id="IPR036388">
    <property type="entry name" value="WH-like_DNA-bd_sf"/>
</dbReference>
<evidence type="ECO:0000256" key="3">
    <source>
        <dbReference type="ARBA" id="ARBA00023163"/>
    </source>
</evidence>
<dbReference type="InterPro" id="IPR000835">
    <property type="entry name" value="HTH_MarR-typ"/>
</dbReference>
<keyword evidence="3" id="KW-0804">Transcription</keyword>
<keyword evidence="2" id="KW-0238">DNA-binding</keyword>
<dbReference type="AlphaFoldDB" id="A0A8J3L2X4"/>
<keyword evidence="6" id="KW-1185">Reference proteome</keyword>
<comment type="caution">
    <text evidence="5">The sequence shown here is derived from an EMBL/GenBank/DDBJ whole genome shotgun (WGS) entry which is preliminary data.</text>
</comment>
<dbReference type="EMBL" id="BONI01000087">
    <property type="protein sequence ID" value="GIG10394.1"/>
    <property type="molecule type" value="Genomic_DNA"/>
</dbReference>
<dbReference type="PANTHER" id="PTHR33164:SF43">
    <property type="entry name" value="HTH-TYPE TRANSCRIPTIONAL REPRESSOR YETL"/>
    <property type="match status" value="1"/>
</dbReference>
<dbReference type="InterPro" id="IPR036390">
    <property type="entry name" value="WH_DNA-bd_sf"/>
</dbReference>
<dbReference type="PROSITE" id="PS01117">
    <property type="entry name" value="HTH_MARR_1"/>
    <property type="match status" value="1"/>
</dbReference>
<evidence type="ECO:0000313" key="6">
    <source>
        <dbReference type="Proteomes" id="UP000630887"/>
    </source>
</evidence>
<dbReference type="Pfam" id="PF01047">
    <property type="entry name" value="MarR"/>
    <property type="match status" value="1"/>
</dbReference>
<organism evidence="5 6">
    <name type="scientific">Catellatospora coxensis</name>
    <dbReference type="NCBI Taxonomy" id="310354"/>
    <lineage>
        <taxon>Bacteria</taxon>
        <taxon>Bacillati</taxon>
        <taxon>Actinomycetota</taxon>
        <taxon>Actinomycetes</taxon>
        <taxon>Micromonosporales</taxon>
        <taxon>Micromonosporaceae</taxon>
        <taxon>Catellatospora</taxon>
    </lineage>
</organism>
<accession>A0A8J3L2X4</accession>
<dbReference type="PANTHER" id="PTHR33164">
    <property type="entry name" value="TRANSCRIPTIONAL REGULATOR, MARR FAMILY"/>
    <property type="match status" value="1"/>
</dbReference>
<name>A0A8J3L2X4_9ACTN</name>
<dbReference type="SUPFAM" id="SSF46785">
    <property type="entry name" value="Winged helix' DNA-binding domain"/>
    <property type="match status" value="1"/>
</dbReference>
<dbReference type="InterPro" id="IPR023187">
    <property type="entry name" value="Tscrpt_reg_MarR-type_CS"/>
</dbReference>
<proteinExistence type="predicted"/>
<dbReference type="GO" id="GO:0003677">
    <property type="term" value="F:DNA binding"/>
    <property type="evidence" value="ECO:0007669"/>
    <property type="project" value="UniProtKB-KW"/>
</dbReference>
<dbReference type="InterPro" id="IPR039422">
    <property type="entry name" value="MarR/SlyA-like"/>
</dbReference>
<dbReference type="Gene3D" id="1.10.10.10">
    <property type="entry name" value="Winged helix-like DNA-binding domain superfamily/Winged helix DNA-binding domain"/>
    <property type="match status" value="1"/>
</dbReference>
<protein>
    <submittedName>
        <fullName evidence="5">MarR family transcriptional regulator</fullName>
    </submittedName>
</protein>
<dbReference type="PRINTS" id="PR00598">
    <property type="entry name" value="HTHMARR"/>
</dbReference>
<evidence type="ECO:0000256" key="2">
    <source>
        <dbReference type="ARBA" id="ARBA00023125"/>
    </source>
</evidence>
<keyword evidence="1" id="KW-0805">Transcription regulation</keyword>
<dbReference type="PROSITE" id="PS50995">
    <property type="entry name" value="HTH_MARR_2"/>
    <property type="match status" value="1"/>
</dbReference>
<evidence type="ECO:0000313" key="5">
    <source>
        <dbReference type="EMBL" id="GIG10394.1"/>
    </source>
</evidence>
<dbReference type="Proteomes" id="UP000630887">
    <property type="component" value="Unassembled WGS sequence"/>
</dbReference>
<reference evidence="5 6" key="1">
    <citation type="submission" date="2021-01" db="EMBL/GenBank/DDBJ databases">
        <title>Whole genome shotgun sequence of Catellatospora coxensis NBRC 107359.</title>
        <authorList>
            <person name="Komaki H."/>
            <person name="Tamura T."/>
        </authorList>
    </citation>
    <scope>NUCLEOTIDE SEQUENCE [LARGE SCALE GENOMIC DNA]</scope>
    <source>
        <strain evidence="5 6">NBRC 107359</strain>
    </source>
</reference>
<dbReference type="GO" id="GO:0003700">
    <property type="term" value="F:DNA-binding transcription factor activity"/>
    <property type="evidence" value="ECO:0007669"/>
    <property type="project" value="InterPro"/>
</dbReference>